<dbReference type="RefSeq" id="WP_111625363.1">
    <property type="nucleotide sequence ID" value="NZ_QLLN01000009.1"/>
</dbReference>
<dbReference type="GO" id="GO:0016757">
    <property type="term" value="F:glycosyltransferase activity"/>
    <property type="evidence" value="ECO:0007669"/>
    <property type="project" value="InterPro"/>
</dbReference>
<dbReference type="OrthoDB" id="9811902at2"/>
<keyword evidence="1" id="KW-1133">Transmembrane helix</keyword>
<evidence type="ECO:0000313" key="4">
    <source>
        <dbReference type="Proteomes" id="UP000249696"/>
    </source>
</evidence>
<evidence type="ECO:0000259" key="2">
    <source>
        <dbReference type="Pfam" id="PF00534"/>
    </source>
</evidence>
<evidence type="ECO:0000256" key="1">
    <source>
        <dbReference type="SAM" id="Phobius"/>
    </source>
</evidence>
<keyword evidence="3" id="KW-0808">Transferase</keyword>
<keyword evidence="1" id="KW-0812">Transmembrane</keyword>
<dbReference type="SUPFAM" id="SSF53756">
    <property type="entry name" value="UDP-Glycosyltransferase/glycogen phosphorylase"/>
    <property type="match status" value="1"/>
</dbReference>
<name>A0A327QTT8_9FLAO</name>
<reference evidence="3 4" key="1">
    <citation type="submission" date="2018-06" db="EMBL/GenBank/DDBJ databases">
        <title>Genomic Encyclopedia of Archaeal and Bacterial Type Strains, Phase II (KMG-II): from individual species to whole genera.</title>
        <authorList>
            <person name="Goeker M."/>
        </authorList>
    </citation>
    <scope>NUCLEOTIDE SEQUENCE [LARGE SCALE GENOMIC DNA]</scope>
    <source>
        <strain evidence="3 4">DSM 23522</strain>
    </source>
</reference>
<dbReference type="Gene3D" id="3.40.50.2000">
    <property type="entry name" value="Glycogen Phosphorylase B"/>
    <property type="match status" value="1"/>
</dbReference>
<organism evidence="3 4">
    <name type="scientific">Arenibacter echinorum</name>
    <dbReference type="NCBI Taxonomy" id="440515"/>
    <lineage>
        <taxon>Bacteria</taxon>
        <taxon>Pseudomonadati</taxon>
        <taxon>Bacteroidota</taxon>
        <taxon>Flavobacteriia</taxon>
        <taxon>Flavobacteriales</taxon>
        <taxon>Flavobacteriaceae</taxon>
        <taxon>Arenibacter</taxon>
    </lineage>
</organism>
<dbReference type="Pfam" id="PF00534">
    <property type="entry name" value="Glycos_transf_1"/>
    <property type="match status" value="1"/>
</dbReference>
<accession>A0A327QTT8</accession>
<dbReference type="AlphaFoldDB" id="A0A327QTT8"/>
<dbReference type="EMBL" id="QLLN01000009">
    <property type="protein sequence ID" value="RAJ07132.1"/>
    <property type="molecule type" value="Genomic_DNA"/>
</dbReference>
<dbReference type="InterPro" id="IPR001296">
    <property type="entry name" value="Glyco_trans_1"/>
</dbReference>
<dbReference type="Proteomes" id="UP000249696">
    <property type="component" value="Unassembled WGS sequence"/>
</dbReference>
<gene>
    <name evidence="3" type="ORF">LV92_04034</name>
</gene>
<sequence length="371" mass="43386">MKQLKIFITYEKGATINRIFAYANVLSEYFSIQIIMLTTEEHTMHREMLNSSVKLDYVFWNGRVSDNFIIRFIREFALVHKLSKRLSGAEDIIFVSIPFYALIFLPFWKKNKAKKILDIRDLNWEYLESKNFVYKFAKSILSFFAKQFIPKYKAVIVTNSFEADWVKVNAKIQPVVIPNGISEVHYLKLCPDDNSKPEMKSIKVISYIGNVGIAQNLLRFIKIIRNYPEYEFRIIGHGNDYKRIESYLSANKVTNVFLEGQISFQQIPLKYGEADILFAQLDPNFKTAVPSKIFEMLTTNKPIIYSGEGIAIDVLKKFDNVYYFKTNKDLADILRYFNQNNCRLSEINNILVGNEYIREKSIMKNLQIFTS</sequence>
<comment type="caution">
    <text evidence="3">The sequence shown here is derived from an EMBL/GenBank/DDBJ whole genome shotgun (WGS) entry which is preliminary data.</text>
</comment>
<protein>
    <submittedName>
        <fullName evidence="3">Glycosyltransferase involved in cell wall biosynthesis</fullName>
    </submittedName>
</protein>
<keyword evidence="4" id="KW-1185">Reference proteome</keyword>
<keyword evidence="1" id="KW-0472">Membrane</keyword>
<feature type="domain" description="Glycosyl transferase family 1" evidence="2">
    <location>
        <begin position="203"/>
        <end position="341"/>
    </location>
</feature>
<feature type="transmembrane region" description="Helical" evidence="1">
    <location>
        <begin position="92"/>
        <end position="108"/>
    </location>
</feature>
<proteinExistence type="predicted"/>
<evidence type="ECO:0000313" key="3">
    <source>
        <dbReference type="EMBL" id="RAJ07132.1"/>
    </source>
</evidence>